<evidence type="ECO:0000256" key="1">
    <source>
        <dbReference type="SAM" id="MobiDB-lite"/>
    </source>
</evidence>
<dbReference type="Proteomes" id="UP001589595">
    <property type="component" value="Unassembled WGS sequence"/>
</dbReference>
<dbReference type="SUPFAM" id="SSF54690">
    <property type="entry name" value="Molybdopterin synthase subunit MoaE"/>
    <property type="match status" value="1"/>
</dbReference>
<reference evidence="2" key="1">
    <citation type="submission" date="2024-09" db="EMBL/GenBank/DDBJ databases">
        <authorList>
            <person name="Sun Q."/>
        </authorList>
    </citation>
    <scope>NUCLEOTIDE SEQUENCE [LARGE SCALE GENOMIC DNA]</scope>
    <source>
        <strain evidence="2">JCM 31273</strain>
    </source>
</reference>
<keyword evidence="3" id="KW-1185">Reference proteome</keyword>
<dbReference type="EC" id="2.8.1.12" evidence="2"/>
<dbReference type="PANTHER" id="PTHR23404">
    <property type="entry name" value="MOLYBDOPTERIN SYNTHASE RELATED"/>
    <property type="match status" value="1"/>
</dbReference>
<dbReference type="Gene3D" id="3.90.1170.40">
    <property type="entry name" value="Molybdopterin biosynthesis MoaE subunit"/>
    <property type="match status" value="1"/>
</dbReference>
<dbReference type="NCBIfam" id="NF011061">
    <property type="entry name" value="PRK14493.1"/>
    <property type="match status" value="1"/>
</dbReference>
<dbReference type="EMBL" id="JBHMAJ010000007">
    <property type="protein sequence ID" value="MFB9824634.1"/>
    <property type="molecule type" value="Genomic_DNA"/>
</dbReference>
<keyword evidence="2" id="KW-0808">Transferase</keyword>
<name>A0ABD5MPA5_9EURY</name>
<comment type="caution">
    <text evidence="2">The sequence shown here is derived from an EMBL/GenBank/DDBJ whole genome shotgun (WGS) entry which is preliminary data.</text>
</comment>
<dbReference type="AlphaFoldDB" id="A0ABD5MPA5"/>
<sequence>MRTLSLVGPGAADLLAPLSARLDGRVATIRRDDGDGGTAAGSAGRPADADEPADESAAGSAGGPGDTDRGPGAAYRLGDDGGWTGAGAGETFPDLLDRLAPDFDYALVAGFSRLRLPTVVVGDEAVPGDVVARVGDADELSVEDLVDHIEDAEPHVTLEALIDEAKASEGADRSGAIATFTGRVRAKDAPDDDRTEALEFEKYEGVAADRMARIERELEAREGVFDVRMHHRVGVVADGEDIVFVVVLAGHRTEAFRTVEDGINRLKDEVPIFKKETTENDEFWVHERSQ</sequence>
<dbReference type="GO" id="GO:0030366">
    <property type="term" value="F:molybdopterin synthase activity"/>
    <property type="evidence" value="ECO:0007669"/>
    <property type="project" value="UniProtKB-EC"/>
</dbReference>
<accession>A0ABD5MPA5</accession>
<protein>
    <submittedName>
        <fullName evidence="2">Molybdopterin synthase</fullName>
        <ecNumber evidence="2">2.8.1.12</ecNumber>
    </submittedName>
</protein>
<organism evidence="2 3">
    <name type="scientific">Halobaculum roseum</name>
    <dbReference type="NCBI Taxonomy" id="2175149"/>
    <lineage>
        <taxon>Archaea</taxon>
        <taxon>Methanobacteriati</taxon>
        <taxon>Methanobacteriota</taxon>
        <taxon>Stenosarchaea group</taxon>
        <taxon>Halobacteria</taxon>
        <taxon>Halobacteriales</taxon>
        <taxon>Haloferacaceae</taxon>
        <taxon>Halobaculum</taxon>
    </lineage>
</organism>
<dbReference type="CDD" id="cd00756">
    <property type="entry name" value="MoaE"/>
    <property type="match status" value="1"/>
</dbReference>
<dbReference type="GO" id="GO:0032324">
    <property type="term" value="P:molybdopterin cofactor biosynthetic process"/>
    <property type="evidence" value="ECO:0007669"/>
    <property type="project" value="UniProtKB-ARBA"/>
</dbReference>
<dbReference type="Pfam" id="PF02391">
    <property type="entry name" value="MoaE"/>
    <property type="match status" value="1"/>
</dbReference>
<dbReference type="GeneID" id="67210729"/>
<evidence type="ECO:0000313" key="3">
    <source>
        <dbReference type="Proteomes" id="UP001589595"/>
    </source>
</evidence>
<dbReference type="RefSeq" id="WP_222923292.1">
    <property type="nucleotide sequence ID" value="NZ_CP082286.1"/>
</dbReference>
<proteinExistence type="predicted"/>
<evidence type="ECO:0000313" key="2">
    <source>
        <dbReference type="EMBL" id="MFB9824634.1"/>
    </source>
</evidence>
<dbReference type="InterPro" id="IPR036563">
    <property type="entry name" value="MoaE_sf"/>
</dbReference>
<dbReference type="InterPro" id="IPR003448">
    <property type="entry name" value="Mopterin_biosynth_MoaE"/>
</dbReference>
<feature type="region of interest" description="Disordered" evidence="1">
    <location>
        <begin position="29"/>
        <end position="78"/>
    </location>
</feature>
<gene>
    <name evidence="2" type="ORF">ACFFOL_10720</name>
</gene>